<keyword evidence="3" id="KW-0173">Coenzyme A biosynthesis</keyword>
<dbReference type="CDD" id="cd02022">
    <property type="entry name" value="DPCK"/>
    <property type="match status" value="1"/>
</dbReference>
<dbReference type="GO" id="GO:0004140">
    <property type="term" value="F:dephospho-CoA kinase activity"/>
    <property type="evidence" value="ECO:0007669"/>
    <property type="project" value="UniProtKB-UniRule"/>
</dbReference>
<reference evidence="6 7" key="1">
    <citation type="submission" date="2015-09" db="EMBL/GenBank/DDBJ databases">
        <authorList>
            <consortium name="Pathogen Informatics"/>
        </authorList>
    </citation>
    <scope>NUCLEOTIDE SEQUENCE [LARGE SCALE GENOMIC DNA]</scope>
    <source>
        <strain evidence="6 7">2789STDY5834939</strain>
    </source>
</reference>
<evidence type="ECO:0000256" key="3">
    <source>
        <dbReference type="HAMAP-Rule" id="MF_00376"/>
    </source>
</evidence>
<evidence type="ECO:0000313" key="6">
    <source>
        <dbReference type="EMBL" id="CUQ17744.1"/>
    </source>
</evidence>
<dbReference type="GO" id="GO:0005737">
    <property type="term" value="C:cytoplasm"/>
    <property type="evidence" value="ECO:0007669"/>
    <property type="project" value="UniProtKB-SubCell"/>
</dbReference>
<dbReference type="InterPro" id="IPR027417">
    <property type="entry name" value="P-loop_NTPase"/>
</dbReference>
<feature type="compositionally biased region" description="Acidic residues" evidence="5">
    <location>
        <begin position="223"/>
        <end position="232"/>
    </location>
</feature>
<feature type="region of interest" description="Disordered" evidence="5">
    <location>
        <begin position="204"/>
        <end position="232"/>
    </location>
</feature>
<dbReference type="OrthoDB" id="9812943at2"/>
<evidence type="ECO:0000256" key="1">
    <source>
        <dbReference type="ARBA" id="ARBA00022741"/>
    </source>
</evidence>
<dbReference type="Proteomes" id="UP000095765">
    <property type="component" value="Unassembled WGS sequence"/>
</dbReference>
<protein>
    <recommendedName>
        <fullName evidence="3 4">Dephospho-CoA kinase</fullName>
        <ecNumber evidence="3 4">2.7.1.24</ecNumber>
    </recommendedName>
    <alternativeName>
        <fullName evidence="3">Dephosphocoenzyme A kinase</fullName>
    </alternativeName>
</protein>
<keyword evidence="1 3" id="KW-0547">Nucleotide-binding</keyword>
<keyword evidence="2 3" id="KW-0067">ATP-binding</keyword>
<name>A0A174U589_9FIRM</name>
<dbReference type="Gene3D" id="3.40.50.300">
    <property type="entry name" value="P-loop containing nucleotide triphosphate hydrolases"/>
    <property type="match status" value="1"/>
</dbReference>
<evidence type="ECO:0000256" key="5">
    <source>
        <dbReference type="SAM" id="MobiDB-lite"/>
    </source>
</evidence>
<dbReference type="NCBIfam" id="TIGR00152">
    <property type="entry name" value="dephospho-CoA kinase"/>
    <property type="match status" value="1"/>
</dbReference>
<keyword evidence="3" id="KW-0963">Cytoplasm</keyword>
<dbReference type="Pfam" id="PF01121">
    <property type="entry name" value="CoaE"/>
    <property type="match status" value="1"/>
</dbReference>
<dbReference type="EMBL" id="CZBE01000033">
    <property type="protein sequence ID" value="CUQ17744.1"/>
    <property type="molecule type" value="Genomic_DNA"/>
</dbReference>
<comment type="similarity">
    <text evidence="3">Belongs to the CoaE family.</text>
</comment>
<dbReference type="PANTHER" id="PTHR10695:SF46">
    <property type="entry name" value="BIFUNCTIONAL COENZYME A SYNTHASE-RELATED"/>
    <property type="match status" value="1"/>
</dbReference>
<dbReference type="GO" id="GO:0005524">
    <property type="term" value="F:ATP binding"/>
    <property type="evidence" value="ECO:0007669"/>
    <property type="project" value="UniProtKB-UniRule"/>
</dbReference>
<dbReference type="HAMAP" id="MF_00376">
    <property type="entry name" value="Dephospho_CoA_kinase"/>
    <property type="match status" value="1"/>
</dbReference>
<accession>A0A174U589</accession>
<evidence type="ECO:0000313" key="7">
    <source>
        <dbReference type="Proteomes" id="UP000095765"/>
    </source>
</evidence>
<dbReference type="UniPathway" id="UPA00241">
    <property type="reaction ID" value="UER00356"/>
</dbReference>
<sequence>MDGTKTMIIGLTGQTGAGKSTLSGMFAERSVAVINADAVARDTMEHSKSCLMDLVLAFSTEVIHPDATLNREKLAEICFSDRKKLRRLNEVTYPYIIEAIAHKIEQARARGERMLLLDAPTLYESGLDKRCDCVVAVIADEQTRARRIIARDHMTQEAAMRRINAQNNDAFYTGRADYVIENNGDEDALRFAFMDLMEKLERRARGGEPVLQPPADPEQGAGDFEELTGSDE</sequence>
<keyword evidence="3 6" id="KW-0808">Transferase</keyword>
<dbReference type="AlphaFoldDB" id="A0A174U589"/>
<gene>
    <name evidence="3 6" type="primary">coaE</name>
    <name evidence="6" type="ORF">ERS852551_03428</name>
</gene>
<comment type="function">
    <text evidence="3">Catalyzes the phosphorylation of the 3'-hydroxyl group of dephosphocoenzyme A to form coenzyme A.</text>
</comment>
<dbReference type="GO" id="GO:0015937">
    <property type="term" value="P:coenzyme A biosynthetic process"/>
    <property type="evidence" value="ECO:0007669"/>
    <property type="project" value="UniProtKB-UniRule"/>
</dbReference>
<dbReference type="SUPFAM" id="SSF52540">
    <property type="entry name" value="P-loop containing nucleoside triphosphate hydrolases"/>
    <property type="match status" value="1"/>
</dbReference>
<comment type="subcellular location">
    <subcellularLocation>
        <location evidence="3">Cytoplasm</location>
    </subcellularLocation>
</comment>
<dbReference type="PANTHER" id="PTHR10695">
    <property type="entry name" value="DEPHOSPHO-COA KINASE-RELATED"/>
    <property type="match status" value="1"/>
</dbReference>
<evidence type="ECO:0000256" key="2">
    <source>
        <dbReference type="ARBA" id="ARBA00022840"/>
    </source>
</evidence>
<dbReference type="PROSITE" id="PS51219">
    <property type="entry name" value="DPCK"/>
    <property type="match status" value="1"/>
</dbReference>
<dbReference type="RefSeq" id="WP_055246029.1">
    <property type="nucleotide sequence ID" value="NZ_CABIWA010000001.1"/>
</dbReference>
<comment type="pathway">
    <text evidence="3">Cofactor biosynthesis; coenzyme A biosynthesis; CoA from (R)-pantothenate: step 5/5.</text>
</comment>
<comment type="catalytic activity">
    <reaction evidence="3">
        <text>3'-dephospho-CoA + ATP = ADP + CoA + H(+)</text>
        <dbReference type="Rhea" id="RHEA:18245"/>
        <dbReference type="ChEBI" id="CHEBI:15378"/>
        <dbReference type="ChEBI" id="CHEBI:30616"/>
        <dbReference type="ChEBI" id="CHEBI:57287"/>
        <dbReference type="ChEBI" id="CHEBI:57328"/>
        <dbReference type="ChEBI" id="CHEBI:456216"/>
        <dbReference type="EC" id="2.7.1.24"/>
    </reaction>
</comment>
<keyword evidence="3 6" id="KW-0418">Kinase</keyword>
<dbReference type="EC" id="2.7.1.24" evidence="3 4"/>
<evidence type="ECO:0000256" key="4">
    <source>
        <dbReference type="NCBIfam" id="TIGR00152"/>
    </source>
</evidence>
<feature type="binding site" evidence="3">
    <location>
        <begin position="16"/>
        <end position="21"/>
    </location>
    <ligand>
        <name>ATP</name>
        <dbReference type="ChEBI" id="CHEBI:30616"/>
    </ligand>
</feature>
<proteinExistence type="inferred from homology"/>
<organism evidence="6 7">
    <name type="scientific">Anaerotruncus colihominis</name>
    <dbReference type="NCBI Taxonomy" id="169435"/>
    <lineage>
        <taxon>Bacteria</taxon>
        <taxon>Bacillati</taxon>
        <taxon>Bacillota</taxon>
        <taxon>Clostridia</taxon>
        <taxon>Eubacteriales</taxon>
        <taxon>Oscillospiraceae</taxon>
        <taxon>Anaerotruncus</taxon>
    </lineage>
</organism>
<dbReference type="InterPro" id="IPR001977">
    <property type="entry name" value="Depp_CoAkinase"/>
</dbReference>